<evidence type="ECO:0000313" key="2">
    <source>
        <dbReference type="Proteomes" id="UP000179467"/>
    </source>
</evidence>
<gene>
    <name evidence="1" type="ORF">BHE75_02983</name>
</gene>
<dbReference type="EMBL" id="MIPT01000001">
    <property type="protein sequence ID" value="OHT20978.1"/>
    <property type="molecule type" value="Genomic_DNA"/>
</dbReference>
<sequence length="72" mass="7645">MAKTVNIPPVRNFIQPVPGDDWASIAARELPGTPAEEAVGMLQSWNLYVAFRPGGGAVTPSDVIFVEPPRAA</sequence>
<accession>A0A1S1HG00</accession>
<name>A0A1S1HG00_9SPHN</name>
<proteinExistence type="predicted"/>
<organism evidence="1 2">
    <name type="scientific">Edaphosphingomonas haloaromaticamans</name>
    <dbReference type="NCBI Taxonomy" id="653954"/>
    <lineage>
        <taxon>Bacteria</taxon>
        <taxon>Pseudomonadati</taxon>
        <taxon>Pseudomonadota</taxon>
        <taxon>Alphaproteobacteria</taxon>
        <taxon>Sphingomonadales</taxon>
        <taxon>Rhizorhabdaceae</taxon>
        <taxon>Edaphosphingomonas</taxon>
    </lineage>
</organism>
<dbReference type="RefSeq" id="WP_015457520.1">
    <property type="nucleotide sequence ID" value="NZ_MIPT01000001.1"/>
</dbReference>
<comment type="caution">
    <text evidence="1">The sequence shown here is derived from an EMBL/GenBank/DDBJ whole genome shotgun (WGS) entry which is preliminary data.</text>
</comment>
<evidence type="ECO:0000313" key="1">
    <source>
        <dbReference type="EMBL" id="OHT20978.1"/>
    </source>
</evidence>
<reference evidence="1 2" key="1">
    <citation type="submission" date="2016-09" db="EMBL/GenBank/DDBJ databases">
        <title>Metabolic pathway, cell adaptation mechanisms and a novel monoxygenase revealed through proteogenomic-transcription analysis of a Sphingomonas haloaromaticamans strain degrading the fungicide ortho-phenylphenol.</title>
        <authorList>
            <person name="Perruchon C."/>
            <person name="Papadopoulou E.S."/>
            <person name="Rousidou C."/>
            <person name="Vasileiadis S."/>
            <person name="Tanou G."/>
            <person name="Amoutzias G."/>
            <person name="Molassiotis A."/>
            <person name="Karpouzas D.G."/>
        </authorList>
    </citation>
    <scope>NUCLEOTIDE SEQUENCE [LARGE SCALE GENOMIC DNA]</scope>
    <source>
        <strain evidence="1 2">P3</strain>
    </source>
</reference>
<protein>
    <submittedName>
        <fullName evidence="1">Uncharacterized protein</fullName>
    </submittedName>
</protein>
<dbReference type="OrthoDB" id="7619915at2"/>
<dbReference type="Proteomes" id="UP000179467">
    <property type="component" value="Unassembled WGS sequence"/>
</dbReference>
<keyword evidence="2" id="KW-1185">Reference proteome</keyword>
<dbReference type="AlphaFoldDB" id="A0A1S1HG00"/>